<evidence type="ECO:0000313" key="4">
    <source>
        <dbReference type="Proteomes" id="UP000838878"/>
    </source>
</evidence>
<dbReference type="GO" id="GO:0050660">
    <property type="term" value="F:flavin adenine dinucleotide binding"/>
    <property type="evidence" value="ECO:0007669"/>
    <property type="project" value="InterPro"/>
</dbReference>
<protein>
    <recommendedName>
        <fullName evidence="5">Glucose-methanol-choline oxidoreductase N-terminal domain-containing protein</fullName>
    </recommendedName>
</protein>
<evidence type="ECO:0000256" key="2">
    <source>
        <dbReference type="SAM" id="SignalP"/>
    </source>
</evidence>
<sequence>MSRIIAIINVVLLLTSVFGQDSILDAINGFLKDTEEIYNGEPPDAINIHTEYDFIIIGAGTAGCVLSNRLTEIEKFKVLLIEAGGSEQVFMDIPALATMLQFTDANWDYHTEPQTALDKEEEQHQGKERKWVQEAWQLREKIRIHDVIQRINLRGKKYFNQFLADHFFVCSGVRDPTKNIIVADYVHDY</sequence>
<dbReference type="InterPro" id="IPR036188">
    <property type="entry name" value="FAD/NAD-bd_sf"/>
</dbReference>
<dbReference type="AlphaFoldDB" id="A0A8J9US77"/>
<dbReference type="SUPFAM" id="SSF51905">
    <property type="entry name" value="FAD/NAD(P)-binding domain"/>
    <property type="match status" value="1"/>
</dbReference>
<dbReference type="GO" id="GO:0016491">
    <property type="term" value="F:oxidoreductase activity"/>
    <property type="evidence" value="ECO:0007669"/>
    <property type="project" value="TreeGrafter"/>
</dbReference>
<comment type="similarity">
    <text evidence="1">Belongs to the GMC oxidoreductase family.</text>
</comment>
<reference evidence="3" key="1">
    <citation type="submission" date="2021-12" db="EMBL/GenBank/DDBJ databases">
        <authorList>
            <person name="Martin H S."/>
        </authorList>
    </citation>
    <scope>NUCLEOTIDE SEQUENCE</scope>
</reference>
<organism evidence="3 4">
    <name type="scientific">Brenthis ino</name>
    <name type="common">lesser marbled fritillary</name>
    <dbReference type="NCBI Taxonomy" id="405034"/>
    <lineage>
        <taxon>Eukaryota</taxon>
        <taxon>Metazoa</taxon>
        <taxon>Ecdysozoa</taxon>
        <taxon>Arthropoda</taxon>
        <taxon>Hexapoda</taxon>
        <taxon>Insecta</taxon>
        <taxon>Pterygota</taxon>
        <taxon>Neoptera</taxon>
        <taxon>Endopterygota</taxon>
        <taxon>Lepidoptera</taxon>
        <taxon>Glossata</taxon>
        <taxon>Ditrysia</taxon>
        <taxon>Papilionoidea</taxon>
        <taxon>Nymphalidae</taxon>
        <taxon>Heliconiinae</taxon>
        <taxon>Argynnini</taxon>
        <taxon>Brenthis</taxon>
    </lineage>
</organism>
<dbReference type="OrthoDB" id="6931515at2759"/>
<dbReference type="PANTHER" id="PTHR11552:SF227">
    <property type="entry name" value="GLUCOSE DEHYDROGENASE [FAD, QUINONE]-LIKE PROTEIN"/>
    <property type="match status" value="1"/>
</dbReference>
<dbReference type="Proteomes" id="UP000838878">
    <property type="component" value="Chromosome 1"/>
</dbReference>
<dbReference type="Gene3D" id="3.50.50.60">
    <property type="entry name" value="FAD/NAD(P)-binding domain"/>
    <property type="match status" value="1"/>
</dbReference>
<dbReference type="PANTHER" id="PTHR11552">
    <property type="entry name" value="GLUCOSE-METHANOL-CHOLINE GMC OXIDOREDUCTASE"/>
    <property type="match status" value="1"/>
</dbReference>
<name>A0A8J9US77_9NEOP</name>
<keyword evidence="2" id="KW-0732">Signal</keyword>
<evidence type="ECO:0000313" key="3">
    <source>
        <dbReference type="EMBL" id="CAH0713825.1"/>
    </source>
</evidence>
<evidence type="ECO:0008006" key="5">
    <source>
        <dbReference type="Google" id="ProtNLM"/>
    </source>
</evidence>
<keyword evidence="4" id="KW-1185">Reference proteome</keyword>
<dbReference type="Gene3D" id="3.30.560.10">
    <property type="entry name" value="Glucose Oxidase, domain 3"/>
    <property type="match status" value="1"/>
</dbReference>
<feature type="non-terminal residue" evidence="3">
    <location>
        <position position="189"/>
    </location>
</feature>
<gene>
    <name evidence="3" type="ORF">BINO364_LOCUS936</name>
</gene>
<feature type="signal peptide" evidence="2">
    <location>
        <begin position="1"/>
        <end position="19"/>
    </location>
</feature>
<feature type="chain" id="PRO_5035439462" description="Glucose-methanol-choline oxidoreductase N-terminal domain-containing protein" evidence="2">
    <location>
        <begin position="20"/>
        <end position="189"/>
    </location>
</feature>
<dbReference type="EMBL" id="OV170221">
    <property type="protein sequence ID" value="CAH0713825.1"/>
    <property type="molecule type" value="Genomic_DNA"/>
</dbReference>
<evidence type="ECO:0000256" key="1">
    <source>
        <dbReference type="ARBA" id="ARBA00010790"/>
    </source>
</evidence>
<accession>A0A8J9US77</accession>
<proteinExistence type="inferred from homology"/>
<dbReference type="InterPro" id="IPR012132">
    <property type="entry name" value="GMC_OxRdtase"/>
</dbReference>